<accession>A0AC60QAR0</accession>
<proteinExistence type="predicted"/>
<sequence>MDTARIAAASSRVPALECIVNVRAVDGAGVCVDLDCSEDSSNEPVPLSLGWISSSKKLFSTSYLTLRTSSRFKPADFTPFPTCGDEVGGAAVSPGVPGVVPGGAACSPSGVATTGVAVVGGVASVDDYLPYSFHRKAPYLVWDDERSSACRRGLSARSRSRSWGRAPARCCPWRCVLLVALASAVLFGSLVALCAYLSALAATRYKIQLQAAYRKSPQLNSSLSKVTIYAFRQGSLIVLFELEIDKRRTPTVDNLETKFKKTLQEEIEKGPMGAFGNLKIDENAIQLTAGTTDYWSNQNDADSTGHRISRENDSSLGPDEYNSWQPFFPEQQDTDTDVEGTTWDDGPTELGDDSDPLPDAPIKSSDESFHDTRNFTFA</sequence>
<keyword evidence="2" id="KW-1185">Reference proteome</keyword>
<comment type="caution">
    <text evidence="1">The sequence shown here is derived from an EMBL/GenBank/DDBJ whole genome shotgun (WGS) entry which is preliminary data.</text>
</comment>
<evidence type="ECO:0000313" key="2">
    <source>
        <dbReference type="Proteomes" id="UP000805193"/>
    </source>
</evidence>
<gene>
    <name evidence="1" type="ORF">HPB47_022779</name>
</gene>
<dbReference type="Proteomes" id="UP000805193">
    <property type="component" value="Unassembled WGS sequence"/>
</dbReference>
<name>A0AC60QAR0_IXOPE</name>
<organism evidence="1 2">
    <name type="scientific">Ixodes persulcatus</name>
    <name type="common">Taiga tick</name>
    <dbReference type="NCBI Taxonomy" id="34615"/>
    <lineage>
        <taxon>Eukaryota</taxon>
        <taxon>Metazoa</taxon>
        <taxon>Ecdysozoa</taxon>
        <taxon>Arthropoda</taxon>
        <taxon>Chelicerata</taxon>
        <taxon>Arachnida</taxon>
        <taxon>Acari</taxon>
        <taxon>Parasitiformes</taxon>
        <taxon>Ixodida</taxon>
        <taxon>Ixodoidea</taxon>
        <taxon>Ixodidae</taxon>
        <taxon>Ixodinae</taxon>
        <taxon>Ixodes</taxon>
    </lineage>
</organism>
<dbReference type="EMBL" id="JABSTQ010009334">
    <property type="protein sequence ID" value="KAG0430350.1"/>
    <property type="molecule type" value="Genomic_DNA"/>
</dbReference>
<evidence type="ECO:0000313" key="1">
    <source>
        <dbReference type="EMBL" id="KAG0430350.1"/>
    </source>
</evidence>
<reference evidence="1 2" key="1">
    <citation type="journal article" date="2020" name="Cell">
        <title>Large-Scale Comparative Analyses of Tick Genomes Elucidate Their Genetic Diversity and Vector Capacities.</title>
        <authorList>
            <consortium name="Tick Genome and Microbiome Consortium (TIGMIC)"/>
            <person name="Jia N."/>
            <person name="Wang J."/>
            <person name="Shi W."/>
            <person name="Du L."/>
            <person name="Sun Y."/>
            <person name="Zhan W."/>
            <person name="Jiang J.F."/>
            <person name="Wang Q."/>
            <person name="Zhang B."/>
            <person name="Ji P."/>
            <person name="Bell-Sakyi L."/>
            <person name="Cui X.M."/>
            <person name="Yuan T.T."/>
            <person name="Jiang B.G."/>
            <person name="Yang W.F."/>
            <person name="Lam T.T."/>
            <person name="Chang Q.C."/>
            <person name="Ding S.J."/>
            <person name="Wang X.J."/>
            <person name="Zhu J.G."/>
            <person name="Ruan X.D."/>
            <person name="Zhao L."/>
            <person name="Wei J.T."/>
            <person name="Ye R.Z."/>
            <person name="Que T.C."/>
            <person name="Du C.H."/>
            <person name="Zhou Y.H."/>
            <person name="Cheng J.X."/>
            <person name="Dai P.F."/>
            <person name="Guo W.B."/>
            <person name="Han X.H."/>
            <person name="Huang E.J."/>
            <person name="Li L.F."/>
            <person name="Wei W."/>
            <person name="Gao Y.C."/>
            <person name="Liu J.Z."/>
            <person name="Shao H.Z."/>
            <person name="Wang X."/>
            <person name="Wang C.C."/>
            <person name="Yang T.C."/>
            <person name="Huo Q.B."/>
            <person name="Li W."/>
            <person name="Chen H.Y."/>
            <person name="Chen S.E."/>
            <person name="Zhou L.G."/>
            <person name="Ni X.B."/>
            <person name="Tian J.H."/>
            <person name="Sheng Y."/>
            <person name="Liu T."/>
            <person name="Pan Y.S."/>
            <person name="Xia L.Y."/>
            <person name="Li J."/>
            <person name="Zhao F."/>
            <person name="Cao W.C."/>
        </authorList>
    </citation>
    <scope>NUCLEOTIDE SEQUENCE [LARGE SCALE GENOMIC DNA]</scope>
    <source>
        <strain evidence="1">Iper-2018</strain>
    </source>
</reference>
<protein>
    <submittedName>
        <fullName evidence="1">Uncharacterized protein</fullName>
    </submittedName>
</protein>